<dbReference type="EMBL" id="CP107567">
    <property type="protein sequence ID" value="UYQ66141.1"/>
    <property type="molecule type" value="Genomic_DNA"/>
</dbReference>
<evidence type="ECO:0000313" key="2">
    <source>
        <dbReference type="Proteomes" id="UP001163878"/>
    </source>
</evidence>
<organism evidence="1 2">
    <name type="scientific">Streptomyces peucetius</name>
    <dbReference type="NCBI Taxonomy" id="1950"/>
    <lineage>
        <taxon>Bacteria</taxon>
        <taxon>Bacillati</taxon>
        <taxon>Actinomycetota</taxon>
        <taxon>Actinomycetes</taxon>
        <taxon>Kitasatosporales</taxon>
        <taxon>Streptomycetaceae</taxon>
        <taxon>Streptomyces</taxon>
    </lineage>
</organism>
<proteinExistence type="predicted"/>
<dbReference type="RefSeq" id="WP_264249561.1">
    <property type="nucleotide sequence ID" value="NZ_CP107567.1"/>
</dbReference>
<gene>
    <name evidence="1" type="ORF">OGH68_34920</name>
</gene>
<keyword evidence="2" id="KW-1185">Reference proteome</keyword>
<sequence length="46" mass="4944">MQGPSVGTVVWLPVPYLSAAEGQSFEEQMPLLRALPRCCSRAAPAQ</sequence>
<reference evidence="1" key="1">
    <citation type="submission" date="2022-10" db="EMBL/GenBank/DDBJ databases">
        <title>Cytochrome P450 Catalyzes Benzene Ring Formation in the Biosynthesis of Trialkyl-Substituted Aromatic Polyketides.</title>
        <authorList>
            <person name="Zhao E."/>
            <person name="Ge H."/>
        </authorList>
    </citation>
    <scope>NUCLEOTIDE SEQUENCE</scope>
    <source>
        <strain evidence="1">NA0869</strain>
    </source>
</reference>
<protein>
    <submittedName>
        <fullName evidence="1">Uncharacterized protein</fullName>
    </submittedName>
</protein>
<evidence type="ECO:0000313" key="1">
    <source>
        <dbReference type="EMBL" id="UYQ66141.1"/>
    </source>
</evidence>
<name>A0ABY6IGW6_STRPE</name>
<dbReference type="Proteomes" id="UP001163878">
    <property type="component" value="Chromosome"/>
</dbReference>
<accession>A0ABY6IGW6</accession>